<proteinExistence type="inferred from homology"/>
<reference evidence="13" key="1">
    <citation type="submission" date="2021-04" db="EMBL/GenBank/DDBJ databases">
        <title>The complete genome sequence of Caulobacter sp. S6.</title>
        <authorList>
            <person name="Tang Y."/>
            <person name="Ouyang W."/>
            <person name="Liu Q."/>
            <person name="Huang B."/>
            <person name="Guo Z."/>
            <person name="Lei P."/>
        </authorList>
    </citation>
    <scope>NUCLEOTIDE SEQUENCE</scope>
    <source>
        <strain evidence="13">S6</strain>
    </source>
</reference>
<accession>A0A975IV79</accession>
<feature type="transmembrane region" description="Helical" evidence="12">
    <location>
        <begin position="12"/>
        <end position="35"/>
    </location>
</feature>
<evidence type="ECO:0000256" key="1">
    <source>
        <dbReference type="ARBA" id="ARBA00002442"/>
    </source>
</evidence>
<dbReference type="KEGG" id="caul:KCG34_18445"/>
<dbReference type="GO" id="GO:0015886">
    <property type="term" value="P:heme transport"/>
    <property type="evidence" value="ECO:0007669"/>
    <property type="project" value="InterPro"/>
</dbReference>
<evidence type="ECO:0000256" key="2">
    <source>
        <dbReference type="ARBA" id="ARBA00004377"/>
    </source>
</evidence>
<keyword evidence="11 12" id="KW-0472">Membrane</keyword>
<dbReference type="GO" id="GO:0005886">
    <property type="term" value="C:plasma membrane"/>
    <property type="evidence" value="ECO:0007669"/>
    <property type="project" value="UniProtKB-SubCell"/>
</dbReference>
<evidence type="ECO:0000313" key="13">
    <source>
        <dbReference type="EMBL" id="QUD87031.1"/>
    </source>
</evidence>
<keyword evidence="5 12" id="KW-0813">Transport</keyword>
<evidence type="ECO:0000256" key="4">
    <source>
        <dbReference type="ARBA" id="ARBA00016461"/>
    </source>
</evidence>
<evidence type="ECO:0000256" key="10">
    <source>
        <dbReference type="ARBA" id="ARBA00022989"/>
    </source>
</evidence>
<evidence type="ECO:0000256" key="7">
    <source>
        <dbReference type="ARBA" id="ARBA00022519"/>
    </source>
</evidence>
<dbReference type="Pfam" id="PF04995">
    <property type="entry name" value="CcmD"/>
    <property type="match status" value="1"/>
</dbReference>
<dbReference type="InterPro" id="IPR007078">
    <property type="entry name" value="Haem_export_protD_CcmD"/>
</dbReference>
<gene>
    <name evidence="13" type="primary">ccmD</name>
    <name evidence="13" type="ORF">KCG34_18445</name>
</gene>
<comment type="similarity">
    <text evidence="3 12">Belongs to the CcmD/CycX/HelD family.</text>
</comment>
<protein>
    <recommendedName>
        <fullName evidence="4 12">Heme exporter protein D</fullName>
    </recommendedName>
</protein>
<keyword evidence="10 12" id="KW-1133">Transmembrane helix</keyword>
<dbReference type="EMBL" id="CP073078">
    <property type="protein sequence ID" value="QUD87031.1"/>
    <property type="molecule type" value="Genomic_DNA"/>
</dbReference>
<keyword evidence="8 12" id="KW-0812">Transmembrane</keyword>
<evidence type="ECO:0000256" key="8">
    <source>
        <dbReference type="ARBA" id="ARBA00022692"/>
    </source>
</evidence>
<dbReference type="RefSeq" id="WP_211937083.1">
    <property type="nucleotide sequence ID" value="NZ_CP073078.1"/>
</dbReference>
<keyword evidence="7 12" id="KW-0997">Cell inner membrane</keyword>
<evidence type="ECO:0000256" key="6">
    <source>
        <dbReference type="ARBA" id="ARBA00022475"/>
    </source>
</evidence>
<dbReference type="AlphaFoldDB" id="A0A975IV79"/>
<keyword evidence="6 12" id="KW-1003">Cell membrane</keyword>
<comment type="subcellular location">
    <subcellularLocation>
        <location evidence="2 12">Cell inner membrane</location>
        <topology evidence="2 12">Single-pass membrane protein</topology>
    </subcellularLocation>
</comment>
<organism evidence="13 14">
    <name type="scientific">Phenylobacterium montanum</name>
    <dbReference type="NCBI Taxonomy" id="2823693"/>
    <lineage>
        <taxon>Bacteria</taxon>
        <taxon>Pseudomonadati</taxon>
        <taxon>Pseudomonadota</taxon>
        <taxon>Alphaproteobacteria</taxon>
        <taxon>Caulobacterales</taxon>
        <taxon>Caulobacteraceae</taxon>
        <taxon>Phenylobacterium</taxon>
    </lineage>
</organism>
<evidence type="ECO:0000256" key="9">
    <source>
        <dbReference type="ARBA" id="ARBA00022748"/>
    </source>
</evidence>
<evidence type="ECO:0000256" key="5">
    <source>
        <dbReference type="ARBA" id="ARBA00022448"/>
    </source>
</evidence>
<name>A0A975IV79_9CAUL</name>
<keyword evidence="14" id="KW-1185">Reference proteome</keyword>
<dbReference type="GO" id="GO:0017004">
    <property type="term" value="P:cytochrome complex assembly"/>
    <property type="evidence" value="ECO:0007669"/>
    <property type="project" value="UniProtKB-KW"/>
</dbReference>
<evidence type="ECO:0000256" key="12">
    <source>
        <dbReference type="RuleBase" id="RU363101"/>
    </source>
</evidence>
<dbReference type="NCBIfam" id="TIGR03141">
    <property type="entry name" value="cytochro_ccmD"/>
    <property type="match status" value="1"/>
</dbReference>
<comment type="function">
    <text evidence="1 12">Required for the export of heme to the periplasm for the biogenesis of c-type cytochromes.</text>
</comment>
<dbReference type="Proteomes" id="UP000676409">
    <property type="component" value="Chromosome"/>
</dbReference>
<sequence>MLDFNAGKYALFVWSAYGLTALVFAGLILDSLIGARRWKREVEKREEEAR</sequence>
<evidence type="ECO:0000256" key="3">
    <source>
        <dbReference type="ARBA" id="ARBA00008741"/>
    </source>
</evidence>
<evidence type="ECO:0000256" key="11">
    <source>
        <dbReference type="ARBA" id="ARBA00023136"/>
    </source>
</evidence>
<keyword evidence="9 12" id="KW-0201">Cytochrome c-type biogenesis</keyword>
<evidence type="ECO:0000313" key="14">
    <source>
        <dbReference type="Proteomes" id="UP000676409"/>
    </source>
</evidence>